<evidence type="ECO:0000256" key="5">
    <source>
        <dbReference type="ARBA" id="ARBA00022490"/>
    </source>
</evidence>
<evidence type="ECO:0000256" key="3">
    <source>
        <dbReference type="ARBA" id="ARBA00010883"/>
    </source>
</evidence>
<evidence type="ECO:0000256" key="6">
    <source>
        <dbReference type="ARBA" id="ARBA00023121"/>
    </source>
</evidence>
<name>A0A8H8TNR3_9BASI</name>
<dbReference type="GO" id="GO:0015031">
    <property type="term" value="P:protein transport"/>
    <property type="evidence" value="ECO:0007669"/>
    <property type="project" value="TreeGrafter"/>
</dbReference>
<evidence type="ECO:0000259" key="12">
    <source>
        <dbReference type="PROSITE" id="PS50195"/>
    </source>
</evidence>
<dbReference type="GO" id="GO:0032456">
    <property type="term" value="P:endocytic recycling"/>
    <property type="evidence" value="ECO:0007669"/>
    <property type="project" value="TreeGrafter"/>
</dbReference>
<dbReference type="GO" id="GO:0005769">
    <property type="term" value="C:early endosome"/>
    <property type="evidence" value="ECO:0007669"/>
    <property type="project" value="TreeGrafter"/>
</dbReference>
<gene>
    <name evidence="13" type="ORF">UBRO2_00898</name>
</gene>
<keyword evidence="14" id="KW-1185">Reference proteome</keyword>
<keyword evidence="7" id="KW-0472">Membrane</keyword>
<evidence type="ECO:0000256" key="4">
    <source>
        <dbReference type="ARBA" id="ARBA00022448"/>
    </source>
</evidence>
<dbReference type="CDD" id="cd06863">
    <property type="entry name" value="PX_Atg24p"/>
    <property type="match status" value="1"/>
</dbReference>
<comment type="caution">
    <text evidence="13">The sequence shown here is derived from an EMBL/GenBank/DDBJ whole genome shotgun (WGS) entry which is preliminary data.</text>
</comment>
<dbReference type="SMART" id="SM00312">
    <property type="entry name" value="PX"/>
    <property type="match status" value="1"/>
</dbReference>
<evidence type="ECO:0000256" key="1">
    <source>
        <dbReference type="ARBA" id="ARBA00004184"/>
    </source>
</evidence>
<dbReference type="Proteomes" id="UP000658997">
    <property type="component" value="Unassembled WGS sequence"/>
</dbReference>
<evidence type="ECO:0000313" key="13">
    <source>
        <dbReference type="EMBL" id="SYW75743.1"/>
    </source>
</evidence>
<sequence length="524" mass="58239">MNADEQDTFTSVTWENRDSATSNSQPVFSTTPSFTSSSNPNAIAGPSSSSSSSSSSSNPLARNVNSSSDDLTSLAWAGYLMVQVTEPRKELEGQKDSFISYGIRAETNLAHFSRTHMSTRRRFKDFTFLREGLKRDFPACVVAPLPDKHRLEYLTGDRFSAEFIGKRQQDLQLFLERICRHPTLQRSQLLCKFLGSSEWQVDMHTHTAQHSSSSTATGASALISGSQVENAGPPSLLDSLSDHFLNAFSKVRKPDERFEEIRESIDKLEESLADTERVLSRNRNRIAALPFGDIYTPQLGTAIEDLSTDYEDFATSIEGLGYLESGITEPLNKFANAMLEFARLERVTSAKSTDATLAQMQALLAYSRSHKSVLKLRDAKQVDFEELTDYLSGVVSERDRLASLSSPYGAGHGHGGVRGAGISGYLKDKVDHLRGVDEERTRVGRMQRLDRKINELQDAVTSAHDTSQAFSSEVMREHSFFHLAKQQELKDILATHADGQIELYAALVGLLDRLLPQLERIRVA</sequence>
<feature type="compositionally biased region" description="Low complexity" evidence="11">
    <location>
        <begin position="28"/>
        <end position="61"/>
    </location>
</feature>
<keyword evidence="10" id="KW-0175">Coiled coil</keyword>
<dbReference type="EMBL" id="ULHB01000010">
    <property type="protein sequence ID" value="SYW75743.1"/>
    <property type="molecule type" value="Genomic_DNA"/>
</dbReference>
<dbReference type="InterPro" id="IPR001683">
    <property type="entry name" value="PX_dom"/>
</dbReference>
<dbReference type="GO" id="GO:0061709">
    <property type="term" value="P:reticulophagy"/>
    <property type="evidence" value="ECO:0007669"/>
    <property type="project" value="TreeGrafter"/>
</dbReference>
<dbReference type="GO" id="GO:0000407">
    <property type="term" value="C:phagophore assembly site"/>
    <property type="evidence" value="ECO:0007669"/>
    <property type="project" value="TreeGrafter"/>
</dbReference>
<dbReference type="AlphaFoldDB" id="A0A8H8TNR3"/>
<keyword evidence="6" id="KW-0446">Lipid-binding</keyword>
<evidence type="ECO:0000256" key="10">
    <source>
        <dbReference type="SAM" id="Coils"/>
    </source>
</evidence>
<dbReference type="PROSITE" id="PS50195">
    <property type="entry name" value="PX"/>
    <property type="match status" value="1"/>
</dbReference>
<feature type="region of interest" description="Disordered" evidence="11">
    <location>
        <begin position="1"/>
        <end position="64"/>
    </location>
</feature>
<feature type="coiled-coil region" evidence="10">
    <location>
        <begin position="258"/>
        <end position="285"/>
    </location>
</feature>
<comment type="similarity">
    <text evidence="3">Belongs to the sorting nexin family.</text>
</comment>
<proteinExistence type="inferred from homology"/>
<dbReference type="Gene3D" id="1.20.1270.60">
    <property type="entry name" value="Arfaptin homology (AH) domain/BAR domain"/>
    <property type="match status" value="1"/>
</dbReference>
<dbReference type="PANTHER" id="PTHR45949">
    <property type="entry name" value="SORTING NEXIN-4"/>
    <property type="match status" value="1"/>
</dbReference>
<evidence type="ECO:0000256" key="2">
    <source>
        <dbReference type="ARBA" id="ARBA00004496"/>
    </source>
</evidence>
<reference evidence="13" key="1">
    <citation type="submission" date="2018-08" db="EMBL/GenBank/DDBJ databases">
        <authorList>
            <person name="Guldener U."/>
        </authorList>
    </citation>
    <scope>NUCLEOTIDE SEQUENCE</scope>
    <source>
        <strain evidence="13">UB2</strain>
    </source>
</reference>
<dbReference type="InterPro" id="IPR036871">
    <property type="entry name" value="PX_dom_sf"/>
</dbReference>
<feature type="domain" description="PX" evidence="12">
    <location>
        <begin position="79"/>
        <end position="201"/>
    </location>
</feature>
<comment type="subcellular location">
    <subcellularLocation>
        <location evidence="2">Cytoplasm</location>
    </subcellularLocation>
    <subcellularLocation>
        <location evidence="1">Endomembrane system</location>
        <topology evidence="1">Peripheral membrane protein</topology>
    </subcellularLocation>
</comment>
<feature type="compositionally biased region" description="Polar residues" evidence="11">
    <location>
        <begin position="8"/>
        <end position="27"/>
    </location>
</feature>
<evidence type="ECO:0000256" key="8">
    <source>
        <dbReference type="ARBA" id="ARBA00040748"/>
    </source>
</evidence>
<dbReference type="Gene3D" id="3.30.1520.10">
    <property type="entry name" value="Phox-like domain"/>
    <property type="match status" value="1"/>
</dbReference>
<evidence type="ECO:0000256" key="7">
    <source>
        <dbReference type="ARBA" id="ARBA00023136"/>
    </source>
</evidence>
<evidence type="ECO:0000256" key="11">
    <source>
        <dbReference type="SAM" id="MobiDB-lite"/>
    </source>
</evidence>
<protein>
    <recommendedName>
        <fullName evidence="8">Sorting nexin-4</fullName>
    </recommendedName>
    <alternativeName>
        <fullName evidence="9">Autophagy-related protein 24</fullName>
    </alternativeName>
</protein>
<evidence type="ECO:0000313" key="14">
    <source>
        <dbReference type="Proteomes" id="UP000658997"/>
    </source>
</evidence>
<evidence type="ECO:0000256" key="9">
    <source>
        <dbReference type="ARBA" id="ARBA00041273"/>
    </source>
</evidence>
<dbReference type="Pfam" id="PF00787">
    <property type="entry name" value="PX"/>
    <property type="match status" value="1"/>
</dbReference>
<keyword evidence="5" id="KW-0963">Cytoplasm</keyword>
<dbReference type="GO" id="GO:0035091">
    <property type="term" value="F:phosphatidylinositol binding"/>
    <property type="evidence" value="ECO:0007669"/>
    <property type="project" value="InterPro"/>
</dbReference>
<dbReference type="SUPFAM" id="SSF64268">
    <property type="entry name" value="PX domain"/>
    <property type="match status" value="1"/>
</dbReference>
<keyword evidence="4" id="KW-0813">Transport</keyword>
<dbReference type="GO" id="GO:0000422">
    <property type="term" value="P:autophagy of mitochondrion"/>
    <property type="evidence" value="ECO:0007669"/>
    <property type="project" value="TreeGrafter"/>
</dbReference>
<dbReference type="GO" id="GO:0034727">
    <property type="term" value="P:piecemeal microautophagy of the nucleus"/>
    <property type="evidence" value="ECO:0007669"/>
    <property type="project" value="TreeGrafter"/>
</dbReference>
<dbReference type="PANTHER" id="PTHR45949:SF2">
    <property type="entry name" value="SORTING NEXIN-4"/>
    <property type="match status" value="1"/>
</dbReference>
<accession>A0A8H8TNR3</accession>
<dbReference type="InterPro" id="IPR027267">
    <property type="entry name" value="AH/BAR_dom_sf"/>
</dbReference>
<organism evidence="13 14">
    <name type="scientific">Ustilago bromivora</name>
    <dbReference type="NCBI Taxonomy" id="307758"/>
    <lineage>
        <taxon>Eukaryota</taxon>
        <taxon>Fungi</taxon>
        <taxon>Dikarya</taxon>
        <taxon>Basidiomycota</taxon>
        <taxon>Ustilaginomycotina</taxon>
        <taxon>Ustilaginomycetes</taxon>
        <taxon>Ustilaginales</taxon>
        <taxon>Ustilaginaceae</taxon>
        <taxon>Ustilago</taxon>
    </lineage>
</organism>